<dbReference type="Gene3D" id="1.10.10.10">
    <property type="entry name" value="Winged helix-like DNA-binding domain superfamily/Winged helix DNA-binding domain"/>
    <property type="match status" value="1"/>
</dbReference>
<dbReference type="InterPro" id="IPR002182">
    <property type="entry name" value="NB-ARC"/>
</dbReference>
<evidence type="ECO:0000256" key="5">
    <source>
        <dbReference type="ARBA" id="ARBA00022821"/>
    </source>
</evidence>
<dbReference type="PANTHER" id="PTHR33463:SF203">
    <property type="entry name" value="AAA+ ATPASE DOMAIN-CONTAINING PROTEIN"/>
    <property type="match status" value="1"/>
</dbReference>
<proteinExistence type="inferred from homology"/>
<evidence type="ECO:0000313" key="8">
    <source>
        <dbReference type="EMBL" id="KAK8985543.1"/>
    </source>
</evidence>
<evidence type="ECO:0000256" key="1">
    <source>
        <dbReference type="ARBA" id="ARBA00008894"/>
    </source>
</evidence>
<dbReference type="SUPFAM" id="SSF52540">
    <property type="entry name" value="P-loop containing nucleoside triphosphate hydrolases"/>
    <property type="match status" value="1"/>
</dbReference>
<dbReference type="InterPro" id="IPR042197">
    <property type="entry name" value="Apaf_helical"/>
</dbReference>
<dbReference type="Proteomes" id="UP001396334">
    <property type="component" value="Unassembled WGS sequence"/>
</dbReference>
<evidence type="ECO:0000313" key="9">
    <source>
        <dbReference type="Proteomes" id="UP001396334"/>
    </source>
</evidence>
<dbReference type="Gene3D" id="3.80.10.10">
    <property type="entry name" value="Ribonuclease Inhibitor"/>
    <property type="match status" value="2"/>
</dbReference>
<evidence type="ECO:0000259" key="7">
    <source>
        <dbReference type="SMART" id="SM00382"/>
    </source>
</evidence>
<keyword evidence="3" id="KW-0677">Repeat</keyword>
<dbReference type="InterPro" id="IPR036388">
    <property type="entry name" value="WH-like_DNA-bd_sf"/>
</dbReference>
<feature type="domain" description="AAA+ ATPase" evidence="7">
    <location>
        <begin position="153"/>
        <end position="290"/>
    </location>
</feature>
<dbReference type="InterPro" id="IPR003593">
    <property type="entry name" value="AAA+_ATPase"/>
</dbReference>
<organism evidence="8 9">
    <name type="scientific">Hibiscus sabdariffa</name>
    <name type="common">roselle</name>
    <dbReference type="NCBI Taxonomy" id="183260"/>
    <lineage>
        <taxon>Eukaryota</taxon>
        <taxon>Viridiplantae</taxon>
        <taxon>Streptophyta</taxon>
        <taxon>Embryophyta</taxon>
        <taxon>Tracheophyta</taxon>
        <taxon>Spermatophyta</taxon>
        <taxon>Magnoliopsida</taxon>
        <taxon>eudicotyledons</taxon>
        <taxon>Gunneridae</taxon>
        <taxon>Pentapetalae</taxon>
        <taxon>rosids</taxon>
        <taxon>malvids</taxon>
        <taxon>Malvales</taxon>
        <taxon>Malvaceae</taxon>
        <taxon>Malvoideae</taxon>
        <taxon>Hibiscus</taxon>
    </lineage>
</organism>
<keyword evidence="9" id="KW-1185">Reference proteome</keyword>
<comment type="similarity">
    <text evidence="1">Belongs to the disease resistance NB-LRR family.</text>
</comment>
<dbReference type="Gene3D" id="3.40.50.300">
    <property type="entry name" value="P-loop containing nucleotide triphosphate hydrolases"/>
    <property type="match status" value="2"/>
</dbReference>
<sequence length="1346" mass="153735">MADGFFISAASNAVGTLMIDYLVKPIERRIRYLFCFRSIVEDEELHRQQRKLTTEQRRLQEDVKKAKLQIQTQVIEDSVDKWLTETEDALKDVRSLDERIEENKRCFQESHFDRIGHRAELPALEFVASKDLVAAKSSTAAFNEIMEALKDDKINIIGVWGMGGVGKTTLVKEVGNKFKEFGQPIMTTEDERAKELWSRLKERTFLVILDDVWKAWDGEDLRKIGIPLVENGKGCKIILTTRRRTVCEHMECQAIVPIDILDGDEAWALFKMKANLDERVSRDIVEEAKKVAEECKGLPVAIVTLARALKGTKTRKEWELALKKLESSRLIEIGNIEEELDQENDADRKNNAYWCIKMSYDYLKKETTKRCFLFCALYPEDHSIDVEDLLQYAWALELYDKVDSVEDVRTEVLLAIDYLKDSCLLLKLEMKMNIKLHDMVRDVALWIASKEDSGFMIKSRIQLLNGSHEPCKAISLLENVEKRFLEKLACPNLQILLLKNCDVQSICFQGMQALKVLSLAVPRRSRRPICFYPFTLPNLHALHLENLDVSFLGSLRMLEILRLRRSRSATLADEIGMLDNLKILDLENCRFFSGFPRNLIRRLPKLEELYLRDVDMKEESKDILVEINFLTKLKILYLGVSSLHLPEHLFDFEFPRLERYKIVINGAKSFPSEKQTSFHMERSLKIKEACPLTLVSQILGNIESLEVSSLKDEYIECLCDKKQNKMEDVKENAAPLLSNLKHLHLRHLSKLSHIWALPTQHVRLDSLVHLKIWSCPRLKSVFSVSLAHSLALLENLEVCFCGELRQIVTELESHEEEISPSINSPTSLCFSKLTTLRIKNCERLEYIFPTSMSPQGLPQLEILRMRACPLLKQVVRPVEGRTENDTVLLQFSKQLMKFSVSACPLLTDSFVHLEVEKASFKGVRLSTFKRSFTGSKRLDLSAIEDHNLVPDAKADGLNGLTSLGLTWCKHLECLVDTTTTNGPTSAFTHLETLYTTVMDGLETLCRGEPPRDFPENLRELAVRQCNQFQELFQMEENQGQTFSNLQSLELHDLPELRWIFRSSTQSLKVVDIFRCNKLKSLFPPSLIQSLVLLEEIRINNCDGLKTLFAELTESSSSLPPMLLPKLRHLTIGCCGELEYVLPITLAQGLPALTSVSVSHCYELKQVFGMVKEENGVGQDNTVLLIALHDLQLCSLTNLCCFVPENFIFKAPALENLIIDVCPRLMNFAIDQVNKELHLTSGGSFAFVDMPRKSKDVPSDGWEVLESLVHAAQEVIGLCTGQPPQYFLQLREVYGIDEFVHNREENQASSLLSNIECLSLISLPELRWIVKSPAPPASFQRLSVLWI</sequence>
<dbReference type="PANTHER" id="PTHR33463">
    <property type="entry name" value="NB-ARC DOMAIN-CONTAINING PROTEIN-RELATED"/>
    <property type="match status" value="1"/>
</dbReference>
<dbReference type="EMBL" id="JBBPBN010000069">
    <property type="protein sequence ID" value="KAK8985543.1"/>
    <property type="molecule type" value="Genomic_DNA"/>
</dbReference>
<keyword evidence="5" id="KW-0611">Plant defense</keyword>
<dbReference type="SUPFAM" id="SSF52047">
    <property type="entry name" value="RNI-like"/>
    <property type="match status" value="1"/>
</dbReference>
<evidence type="ECO:0000256" key="6">
    <source>
        <dbReference type="ARBA" id="ARBA00022840"/>
    </source>
</evidence>
<evidence type="ECO:0000256" key="3">
    <source>
        <dbReference type="ARBA" id="ARBA00022737"/>
    </source>
</evidence>
<keyword evidence="2" id="KW-0433">Leucine-rich repeat</keyword>
<comment type="caution">
    <text evidence="8">The sequence shown here is derived from an EMBL/GenBank/DDBJ whole genome shotgun (WGS) entry which is preliminary data.</text>
</comment>
<dbReference type="SUPFAM" id="SSF52058">
    <property type="entry name" value="L domain-like"/>
    <property type="match status" value="1"/>
</dbReference>
<dbReference type="Gene3D" id="1.10.8.430">
    <property type="entry name" value="Helical domain of apoptotic protease-activating factors"/>
    <property type="match status" value="1"/>
</dbReference>
<accession>A0ABR2PAX2</accession>
<keyword evidence="4" id="KW-0547">Nucleotide-binding</keyword>
<dbReference type="InterPro" id="IPR032675">
    <property type="entry name" value="LRR_dom_sf"/>
</dbReference>
<dbReference type="InterPro" id="IPR057135">
    <property type="entry name" value="At4g27190-like_LRR"/>
</dbReference>
<dbReference type="PRINTS" id="PR00364">
    <property type="entry name" value="DISEASERSIST"/>
</dbReference>
<dbReference type="InterPro" id="IPR050905">
    <property type="entry name" value="Plant_NBS-LRR"/>
</dbReference>
<dbReference type="Pfam" id="PF00931">
    <property type="entry name" value="NB-ARC"/>
    <property type="match status" value="2"/>
</dbReference>
<dbReference type="Pfam" id="PF23247">
    <property type="entry name" value="LRR_RPS2"/>
    <property type="match status" value="4"/>
</dbReference>
<gene>
    <name evidence="8" type="ORF">V6N11_068797</name>
</gene>
<dbReference type="SMART" id="SM00382">
    <property type="entry name" value="AAA"/>
    <property type="match status" value="1"/>
</dbReference>
<dbReference type="InterPro" id="IPR027417">
    <property type="entry name" value="P-loop_NTPase"/>
</dbReference>
<name>A0ABR2PAX2_9ROSI</name>
<keyword evidence="6" id="KW-0067">ATP-binding</keyword>
<evidence type="ECO:0000256" key="4">
    <source>
        <dbReference type="ARBA" id="ARBA00022741"/>
    </source>
</evidence>
<reference evidence="8 9" key="1">
    <citation type="journal article" date="2024" name="G3 (Bethesda)">
        <title>Genome assembly of Hibiscus sabdariffa L. provides insights into metabolisms of medicinal natural products.</title>
        <authorList>
            <person name="Kim T."/>
        </authorList>
    </citation>
    <scope>NUCLEOTIDE SEQUENCE [LARGE SCALE GENOMIC DNA]</scope>
    <source>
        <strain evidence="8">TK-2024</strain>
        <tissue evidence="8">Old leaves</tissue>
    </source>
</reference>
<protein>
    <recommendedName>
        <fullName evidence="7">AAA+ ATPase domain-containing protein</fullName>
    </recommendedName>
</protein>
<evidence type="ECO:0000256" key="2">
    <source>
        <dbReference type="ARBA" id="ARBA00022614"/>
    </source>
</evidence>